<proteinExistence type="predicted"/>
<name>A0ABQ1SHB0_9FLAO</name>
<gene>
    <name evidence="1" type="ORF">GCM10010832_09100</name>
</gene>
<organism evidence="1 2">
    <name type="scientific">Psychroflexus planctonicus</name>
    <dbReference type="NCBI Taxonomy" id="1526575"/>
    <lineage>
        <taxon>Bacteria</taxon>
        <taxon>Pseudomonadati</taxon>
        <taxon>Bacteroidota</taxon>
        <taxon>Flavobacteriia</taxon>
        <taxon>Flavobacteriales</taxon>
        <taxon>Flavobacteriaceae</taxon>
        <taxon>Psychroflexus</taxon>
    </lineage>
</organism>
<accession>A0ABQ1SHB0</accession>
<comment type="caution">
    <text evidence="1">The sequence shown here is derived from an EMBL/GenBank/DDBJ whole genome shotgun (WGS) entry which is preliminary data.</text>
</comment>
<keyword evidence="2" id="KW-1185">Reference proteome</keyword>
<dbReference type="EMBL" id="BMGM01000003">
    <property type="protein sequence ID" value="GGE30849.1"/>
    <property type="molecule type" value="Genomic_DNA"/>
</dbReference>
<evidence type="ECO:0000313" key="1">
    <source>
        <dbReference type="EMBL" id="GGE30849.1"/>
    </source>
</evidence>
<reference evidence="2" key="1">
    <citation type="journal article" date="2019" name="Int. J. Syst. Evol. Microbiol.">
        <title>The Global Catalogue of Microorganisms (GCM) 10K type strain sequencing project: providing services to taxonomists for standard genome sequencing and annotation.</title>
        <authorList>
            <consortium name="The Broad Institute Genomics Platform"/>
            <consortium name="The Broad Institute Genome Sequencing Center for Infectious Disease"/>
            <person name="Wu L."/>
            <person name="Ma J."/>
        </authorList>
    </citation>
    <scope>NUCLEOTIDE SEQUENCE [LARGE SCALE GENOMIC DNA]</scope>
    <source>
        <strain evidence="2">CGMCC 1.12931</strain>
    </source>
</reference>
<protein>
    <submittedName>
        <fullName evidence="1">Uncharacterized protein</fullName>
    </submittedName>
</protein>
<sequence length="125" mass="14839">MKNAKIYTTCIFTLIVFLATFKQSFFFGYYIAFTENFIENFCENKDKPELQCDGKCFLSDLIEKKNTETPEIPSYVEGNLIFFFSENNTHLFEVDYYKTQLLPYYNLYQYLFTSDLVKPPNAKLI</sequence>
<evidence type="ECO:0000313" key="2">
    <source>
        <dbReference type="Proteomes" id="UP000599179"/>
    </source>
</evidence>
<dbReference type="Proteomes" id="UP000599179">
    <property type="component" value="Unassembled WGS sequence"/>
</dbReference>
<dbReference type="RefSeq" id="WP_229731800.1">
    <property type="nucleotide sequence ID" value="NZ_BMGM01000003.1"/>
</dbReference>